<dbReference type="AlphaFoldDB" id="A0A0D6LCX2"/>
<evidence type="ECO:0000313" key="8">
    <source>
        <dbReference type="Proteomes" id="UP000054495"/>
    </source>
</evidence>
<dbReference type="PANTHER" id="PTHR23421">
    <property type="entry name" value="BETA-GALACTOSIDASE RELATED"/>
    <property type="match status" value="1"/>
</dbReference>
<dbReference type="Pfam" id="PF01301">
    <property type="entry name" value="Glyco_hydro_35"/>
    <property type="match status" value="1"/>
</dbReference>
<name>A0A0D6LCX2_9BILA</name>
<dbReference type="Pfam" id="PF21467">
    <property type="entry name" value="BetaGal_gal-bd"/>
    <property type="match status" value="1"/>
</dbReference>
<evidence type="ECO:0000259" key="5">
    <source>
        <dbReference type="Pfam" id="PF21317"/>
    </source>
</evidence>
<dbReference type="SUPFAM" id="SSF49785">
    <property type="entry name" value="Galactose-binding domain-like"/>
    <property type="match status" value="1"/>
</dbReference>
<dbReference type="Gene3D" id="3.20.20.80">
    <property type="entry name" value="Glycosidases"/>
    <property type="match status" value="1"/>
</dbReference>
<feature type="domain" description="Glycoside hydrolase 35 catalytic" evidence="4">
    <location>
        <begin position="23"/>
        <end position="140"/>
    </location>
</feature>
<accession>A0A0D6LCX2</accession>
<evidence type="ECO:0000256" key="2">
    <source>
        <dbReference type="ARBA" id="ARBA00022801"/>
    </source>
</evidence>
<evidence type="ECO:0000256" key="1">
    <source>
        <dbReference type="ARBA" id="ARBA00009809"/>
    </source>
</evidence>
<gene>
    <name evidence="7" type="ORF">ANCCEY_11184</name>
</gene>
<proteinExistence type="inferred from homology"/>
<dbReference type="InterPro" id="IPR031330">
    <property type="entry name" value="Gly_Hdrlase_35_cat"/>
</dbReference>
<dbReference type="EMBL" id="KE125259">
    <property type="protein sequence ID" value="EPB69729.1"/>
    <property type="molecule type" value="Genomic_DNA"/>
</dbReference>
<evidence type="ECO:0000259" key="6">
    <source>
        <dbReference type="Pfam" id="PF21467"/>
    </source>
</evidence>
<dbReference type="PRINTS" id="PR00742">
    <property type="entry name" value="GLHYDRLASE35"/>
</dbReference>
<dbReference type="Gene3D" id="2.60.120.260">
    <property type="entry name" value="Galactose-binding domain-like"/>
    <property type="match status" value="1"/>
</dbReference>
<dbReference type="Pfam" id="PF21317">
    <property type="entry name" value="BetaGal_ABD_1"/>
    <property type="match status" value="1"/>
</dbReference>
<evidence type="ECO:0000313" key="7">
    <source>
        <dbReference type="EMBL" id="EPB69729.1"/>
    </source>
</evidence>
<comment type="similarity">
    <text evidence="1">Belongs to the glycosyl hydrolase 35 family.</text>
</comment>
<feature type="domain" description="Beta-galactosidase galactose-binding" evidence="6">
    <location>
        <begin position="220"/>
        <end position="278"/>
    </location>
</feature>
<evidence type="ECO:0000256" key="3">
    <source>
        <dbReference type="ARBA" id="ARBA00023295"/>
    </source>
</evidence>
<keyword evidence="8" id="KW-1185">Reference proteome</keyword>
<dbReference type="InterPro" id="IPR017853">
    <property type="entry name" value="GH"/>
</dbReference>
<reference evidence="7 8" key="1">
    <citation type="submission" date="2013-05" db="EMBL/GenBank/DDBJ databases">
        <title>Draft genome of the parasitic nematode Anyclostoma ceylanicum.</title>
        <authorList>
            <person name="Mitreva M."/>
        </authorList>
    </citation>
    <scope>NUCLEOTIDE SEQUENCE [LARGE SCALE GENOMIC DNA]</scope>
</reference>
<dbReference type="InterPro" id="IPR008979">
    <property type="entry name" value="Galactose-bd-like_sf"/>
</dbReference>
<protein>
    <submittedName>
        <fullName evidence="7">Glycosyl hydrolase family 35</fullName>
    </submittedName>
</protein>
<dbReference type="Proteomes" id="UP000054495">
    <property type="component" value="Unassembled WGS sequence"/>
</dbReference>
<dbReference type="InterPro" id="IPR048912">
    <property type="entry name" value="BetaGal1-like_ABD1"/>
</dbReference>
<dbReference type="InterPro" id="IPR048913">
    <property type="entry name" value="BetaGal_gal-bd"/>
</dbReference>
<dbReference type="GO" id="GO:0005975">
    <property type="term" value="P:carbohydrate metabolic process"/>
    <property type="evidence" value="ECO:0007669"/>
    <property type="project" value="InterPro"/>
</dbReference>
<evidence type="ECO:0000259" key="4">
    <source>
        <dbReference type="Pfam" id="PF01301"/>
    </source>
</evidence>
<dbReference type="GO" id="GO:0004553">
    <property type="term" value="F:hydrolase activity, hydrolyzing O-glycosyl compounds"/>
    <property type="evidence" value="ECO:0007669"/>
    <property type="project" value="InterPro"/>
</dbReference>
<sequence length="327" mass="36154">MRNFTEFSRIAYDLGMYTLIRVADGGSSSFLKCGAVPDTLTTVDFGPTAEKNINSSFAAQKKYLPNGHGPLVNSEFYPGWLVLWGQKSASLPSPDEVVNSAKYMYNLGANINFYMIHGGTNFGFWNGAETNAPGTFMHSYNGKSKRSVDLEDCNPGDVLTIFVENQGRQTYETINDYKGILSDVELDKNVLHGWTQCKLDIIHDYADTSSSNAQGKGKYGVYHGTFKVDVPTDTFLNTTGWGKGVAVVNGNNLGRYWATEGPQLTLYVPAAFLQPGENSLLILELEGTNNCAENTCSLSLVEQPVYVWSSKKTKADFWRGPRRQQHN</sequence>
<keyword evidence="3" id="KW-0326">Glycosidase</keyword>
<dbReference type="InterPro" id="IPR001944">
    <property type="entry name" value="Glycoside_Hdrlase_35"/>
</dbReference>
<dbReference type="SUPFAM" id="SSF51445">
    <property type="entry name" value="(Trans)glycosidases"/>
    <property type="match status" value="1"/>
</dbReference>
<feature type="domain" description="Beta-galactosidase 1-like first all-beta" evidence="5">
    <location>
        <begin position="146"/>
        <end position="199"/>
    </location>
</feature>
<organism evidence="7 8">
    <name type="scientific">Ancylostoma ceylanicum</name>
    <dbReference type="NCBI Taxonomy" id="53326"/>
    <lineage>
        <taxon>Eukaryota</taxon>
        <taxon>Metazoa</taxon>
        <taxon>Ecdysozoa</taxon>
        <taxon>Nematoda</taxon>
        <taxon>Chromadorea</taxon>
        <taxon>Rhabditida</taxon>
        <taxon>Rhabditina</taxon>
        <taxon>Rhabditomorpha</taxon>
        <taxon>Strongyloidea</taxon>
        <taxon>Ancylostomatidae</taxon>
        <taxon>Ancylostomatinae</taxon>
        <taxon>Ancylostoma</taxon>
    </lineage>
</organism>
<keyword evidence="2 7" id="KW-0378">Hydrolase</keyword>